<feature type="domain" description="ABC transporter" evidence="8">
    <location>
        <begin position="343"/>
        <end position="578"/>
    </location>
</feature>
<dbReference type="CDD" id="cd03251">
    <property type="entry name" value="ABCC_MsbA"/>
    <property type="match status" value="1"/>
</dbReference>
<protein>
    <submittedName>
        <fullName evidence="10">ABC transporter ATP-binding protein</fullName>
    </submittedName>
</protein>
<dbReference type="Pfam" id="PF00664">
    <property type="entry name" value="ABC_membrane"/>
    <property type="match status" value="1"/>
</dbReference>
<dbReference type="Pfam" id="PF00005">
    <property type="entry name" value="ABC_tran"/>
    <property type="match status" value="1"/>
</dbReference>
<dbReference type="PANTHER" id="PTHR43394:SF1">
    <property type="entry name" value="ATP-BINDING CASSETTE SUB-FAMILY B MEMBER 10, MITOCHONDRIAL"/>
    <property type="match status" value="1"/>
</dbReference>
<evidence type="ECO:0000259" key="8">
    <source>
        <dbReference type="PROSITE" id="PS50893"/>
    </source>
</evidence>
<evidence type="ECO:0000256" key="3">
    <source>
        <dbReference type="ARBA" id="ARBA00022741"/>
    </source>
</evidence>
<evidence type="ECO:0000256" key="5">
    <source>
        <dbReference type="ARBA" id="ARBA00022989"/>
    </source>
</evidence>
<dbReference type="GO" id="GO:0005524">
    <property type="term" value="F:ATP binding"/>
    <property type="evidence" value="ECO:0007669"/>
    <property type="project" value="UniProtKB-KW"/>
</dbReference>
<evidence type="ECO:0000313" key="10">
    <source>
        <dbReference type="EMBL" id="MEQ2456569.1"/>
    </source>
</evidence>
<organism evidence="10 11">
    <name type="scientific">Flavonifractor hominis</name>
    <dbReference type="NCBI Taxonomy" id="3133178"/>
    <lineage>
        <taxon>Bacteria</taxon>
        <taxon>Bacillati</taxon>
        <taxon>Bacillota</taxon>
        <taxon>Clostridia</taxon>
        <taxon>Eubacteriales</taxon>
        <taxon>Oscillospiraceae</taxon>
        <taxon>Flavonifractor</taxon>
    </lineage>
</organism>
<evidence type="ECO:0000256" key="6">
    <source>
        <dbReference type="ARBA" id="ARBA00023136"/>
    </source>
</evidence>
<gene>
    <name evidence="10" type="ORF">WMO45_08545</name>
</gene>
<feature type="transmembrane region" description="Helical" evidence="7">
    <location>
        <begin position="152"/>
        <end position="180"/>
    </location>
</feature>
<accession>A0ABV1EPQ1</accession>
<dbReference type="InterPro" id="IPR036640">
    <property type="entry name" value="ABC1_TM_sf"/>
</dbReference>
<dbReference type="PROSITE" id="PS50893">
    <property type="entry name" value="ABC_TRANSPORTER_2"/>
    <property type="match status" value="1"/>
</dbReference>
<evidence type="ECO:0000256" key="1">
    <source>
        <dbReference type="ARBA" id="ARBA00004651"/>
    </source>
</evidence>
<dbReference type="Gene3D" id="3.40.50.300">
    <property type="entry name" value="P-loop containing nucleotide triphosphate hydrolases"/>
    <property type="match status" value="1"/>
</dbReference>
<evidence type="ECO:0000256" key="2">
    <source>
        <dbReference type="ARBA" id="ARBA00022692"/>
    </source>
</evidence>
<keyword evidence="5 7" id="KW-1133">Transmembrane helix</keyword>
<dbReference type="EMBL" id="JBBMFT010000004">
    <property type="protein sequence ID" value="MEQ2456569.1"/>
    <property type="molecule type" value="Genomic_DNA"/>
</dbReference>
<comment type="subcellular location">
    <subcellularLocation>
        <location evidence="1">Cell membrane</location>
        <topology evidence="1">Multi-pass membrane protein</topology>
    </subcellularLocation>
</comment>
<evidence type="ECO:0000313" key="11">
    <source>
        <dbReference type="Proteomes" id="UP001440599"/>
    </source>
</evidence>
<dbReference type="CDD" id="cd18549">
    <property type="entry name" value="ABC_6TM_YwjA_like"/>
    <property type="match status" value="1"/>
</dbReference>
<keyword evidence="2 7" id="KW-0812">Transmembrane</keyword>
<feature type="transmembrane region" description="Helical" evidence="7">
    <location>
        <begin position="256"/>
        <end position="274"/>
    </location>
</feature>
<dbReference type="InterPro" id="IPR039421">
    <property type="entry name" value="Type_1_exporter"/>
</dbReference>
<feature type="transmembrane region" description="Helical" evidence="7">
    <location>
        <begin position="25"/>
        <end position="47"/>
    </location>
</feature>
<feature type="transmembrane region" description="Helical" evidence="7">
    <location>
        <begin position="59"/>
        <end position="84"/>
    </location>
</feature>
<keyword evidence="4 10" id="KW-0067">ATP-binding</keyword>
<sequence>MTTDQMKKIGYLRIFASYYKPHWKLFLLDMVCALCICLVDLAFPVVSRYSMQNLLPQQLFGAFFAVMALLGGAYVLKGVFYYIVTYWGHLLGVRMEADIRRDLFSHMQDLSFSFYDKNRTGQLMSRVTGDLFEITELAHHGPEDLFISSVTILGAFFIMLTIQWRLALVVFAVIPIFIVFTSLTRKKMMRASTEVKAKLAGINGEVESSISGMRTAKAFANEQAESDKFNAANDQFRGAKRGYYKTMAFYQSGMEFFMGILSVLVIAFGGFLIMQGRMDFIDLTTFALYVTTFITPIRKLSAFVEQFMQGMAGFKRFVELMRVEPDIQDAPDARDLGTVKGDILVDDVTFRYESSPEPVLEHVTLHVHPGETVAVVGPSGGGKSTLCQLIPRFYDVTEGRILVDGQDVRTLKQQSLRGQIGIVQQDVFLFAGTIYDNIRYGRPDATEAEIVAAAKRAEIYDDIMDMPNGFQTQVGERGVMLSGGQKQRVSIARIFLKNPPILILDEATSALDSVTEARIQGAFDELARGRTTLIIAHRLSTIRSAHRIIVIDGCGIAEEGTHEELMAKGGEYARLYETQKHVAV</sequence>
<evidence type="ECO:0000256" key="4">
    <source>
        <dbReference type="ARBA" id="ARBA00022840"/>
    </source>
</evidence>
<dbReference type="InterPro" id="IPR003439">
    <property type="entry name" value="ABC_transporter-like_ATP-bd"/>
</dbReference>
<dbReference type="SUPFAM" id="SSF52540">
    <property type="entry name" value="P-loop containing nucleoside triphosphate hydrolases"/>
    <property type="match status" value="1"/>
</dbReference>
<dbReference type="InterPro" id="IPR027417">
    <property type="entry name" value="P-loop_NTPase"/>
</dbReference>
<dbReference type="RefSeq" id="WP_349140234.1">
    <property type="nucleotide sequence ID" value="NZ_JBBMFT010000004.1"/>
</dbReference>
<name>A0ABV1EPQ1_9FIRM</name>
<keyword evidence="6 7" id="KW-0472">Membrane</keyword>
<dbReference type="PANTHER" id="PTHR43394">
    <property type="entry name" value="ATP-DEPENDENT PERMEASE MDL1, MITOCHONDRIAL"/>
    <property type="match status" value="1"/>
</dbReference>
<dbReference type="PROSITE" id="PS00211">
    <property type="entry name" value="ABC_TRANSPORTER_1"/>
    <property type="match status" value="1"/>
</dbReference>
<keyword evidence="3" id="KW-0547">Nucleotide-binding</keyword>
<feature type="domain" description="ABC transmembrane type-1" evidence="9">
    <location>
        <begin position="27"/>
        <end position="309"/>
    </location>
</feature>
<keyword evidence="11" id="KW-1185">Reference proteome</keyword>
<comment type="caution">
    <text evidence="10">The sequence shown here is derived from an EMBL/GenBank/DDBJ whole genome shotgun (WGS) entry which is preliminary data.</text>
</comment>
<dbReference type="PROSITE" id="PS50929">
    <property type="entry name" value="ABC_TM1F"/>
    <property type="match status" value="1"/>
</dbReference>
<dbReference type="Proteomes" id="UP001440599">
    <property type="component" value="Unassembled WGS sequence"/>
</dbReference>
<dbReference type="SMART" id="SM00382">
    <property type="entry name" value="AAA"/>
    <property type="match status" value="1"/>
</dbReference>
<dbReference type="InterPro" id="IPR011527">
    <property type="entry name" value="ABC1_TM_dom"/>
</dbReference>
<dbReference type="InterPro" id="IPR003593">
    <property type="entry name" value="AAA+_ATPase"/>
</dbReference>
<reference evidence="10 11" key="1">
    <citation type="submission" date="2024-03" db="EMBL/GenBank/DDBJ databases">
        <title>Human intestinal bacterial collection.</title>
        <authorList>
            <person name="Pauvert C."/>
            <person name="Hitch T.C.A."/>
            <person name="Clavel T."/>
        </authorList>
    </citation>
    <scope>NUCLEOTIDE SEQUENCE [LARGE SCALE GENOMIC DNA]</scope>
    <source>
        <strain evidence="10 11">CLA-AP-H34</strain>
    </source>
</reference>
<dbReference type="InterPro" id="IPR017871">
    <property type="entry name" value="ABC_transporter-like_CS"/>
</dbReference>
<dbReference type="Gene3D" id="1.20.1560.10">
    <property type="entry name" value="ABC transporter type 1, transmembrane domain"/>
    <property type="match status" value="1"/>
</dbReference>
<proteinExistence type="predicted"/>
<dbReference type="SUPFAM" id="SSF90123">
    <property type="entry name" value="ABC transporter transmembrane region"/>
    <property type="match status" value="1"/>
</dbReference>
<evidence type="ECO:0000259" key="9">
    <source>
        <dbReference type="PROSITE" id="PS50929"/>
    </source>
</evidence>
<evidence type="ECO:0000256" key="7">
    <source>
        <dbReference type="SAM" id="Phobius"/>
    </source>
</evidence>